<gene>
    <name evidence="1" type="ORF">BDP27DRAFT_1331664</name>
</gene>
<protein>
    <submittedName>
        <fullName evidence="1">Uncharacterized protein</fullName>
    </submittedName>
</protein>
<comment type="caution">
    <text evidence="1">The sequence shown here is derived from an EMBL/GenBank/DDBJ whole genome shotgun (WGS) entry which is preliminary data.</text>
</comment>
<dbReference type="EMBL" id="JADNRY010000099">
    <property type="protein sequence ID" value="KAF9065706.1"/>
    <property type="molecule type" value="Genomic_DNA"/>
</dbReference>
<reference evidence="1" key="1">
    <citation type="submission" date="2020-11" db="EMBL/GenBank/DDBJ databases">
        <authorList>
            <consortium name="DOE Joint Genome Institute"/>
            <person name="Ahrendt S."/>
            <person name="Riley R."/>
            <person name="Andreopoulos W."/>
            <person name="Labutti K."/>
            <person name="Pangilinan J."/>
            <person name="Ruiz-Duenas F.J."/>
            <person name="Barrasa J.M."/>
            <person name="Sanchez-Garcia M."/>
            <person name="Camarero S."/>
            <person name="Miyauchi S."/>
            <person name="Serrano A."/>
            <person name="Linde D."/>
            <person name="Babiker R."/>
            <person name="Drula E."/>
            <person name="Ayuso-Fernandez I."/>
            <person name="Pacheco R."/>
            <person name="Padilla G."/>
            <person name="Ferreira P."/>
            <person name="Barriuso J."/>
            <person name="Kellner H."/>
            <person name="Castanera R."/>
            <person name="Alfaro M."/>
            <person name="Ramirez L."/>
            <person name="Pisabarro A.G."/>
            <person name="Kuo A."/>
            <person name="Tritt A."/>
            <person name="Lipzen A."/>
            <person name="He G."/>
            <person name="Yan M."/>
            <person name="Ng V."/>
            <person name="Cullen D."/>
            <person name="Martin F."/>
            <person name="Rosso M.-N."/>
            <person name="Henrissat B."/>
            <person name="Hibbett D."/>
            <person name="Martinez A.T."/>
            <person name="Grigoriev I.V."/>
        </authorList>
    </citation>
    <scope>NUCLEOTIDE SEQUENCE</scope>
    <source>
        <strain evidence="1">AH 40177</strain>
    </source>
</reference>
<name>A0A9P5PHY4_9AGAR</name>
<proteinExistence type="predicted"/>
<sequence>MLADTLPFFHFYSAGLNNSPKLKKCVHEQSHLSFLVYPRSATSDVSRSETSNGENCVAKSFKIRVRPLQIGVVTPYEGLDCNVMGD</sequence>
<accession>A0A9P5PHY4</accession>
<evidence type="ECO:0000313" key="2">
    <source>
        <dbReference type="Proteomes" id="UP000772434"/>
    </source>
</evidence>
<dbReference type="OrthoDB" id="6513042at2759"/>
<evidence type="ECO:0000313" key="1">
    <source>
        <dbReference type="EMBL" id="KAF9065706.1"/>
    </source>
</evidence>
<dbReference type="AlphaFoldDB" id="A0A9P5PHY4"/>
<keyword evidence="2" id="KW-1185">Reference proteome</keyword>
<dbReference type="Proteomes" id="UP000772434">
    <property type="component" value="Unassembled WGS sequence"/>
</dbReference>
<organism evidence="1 2">
    <name type="scientific">Rhodocollybia butyracea</name>
    <dbReference type="NCBI Taxonomy" id="206335"/>
    <lineage>
        <taxon>Eukaryota</taxon>
        <taxon>Fungi</taxon>
        <taxon>Dikarya</taxon>
        <taxon>Basidiomycota</taxon>
        <taxon>Agaricomycotina</taxon>
        <taxon>Agaricomycetes</taxon>
        <taxon>Agaricomycetidae</taxon>
        <taxon>Agaricales</taxon>
        <taxon>Marasmiineae</taxon>
        <taxon>Omphalotaceae</taxon>
        <taxon>Rhodocollybia</taxon>
    </lineage>
</organism>